<dbReference type="FunFam" id="2.30.30.40:FF:000014">
    <property type="entry name" value="Kinase C and casein kinase substrate in neurons protein"/>
    <property type="match status" value="1"/>
</dbReference>
<accession>A0A6F9DNS1</accession>
<evidence type="ECO:0000256" key="12">
    <source>
        <dbReference type="PROSITE-ProRule" id="PRU00192"/>
    </source>
</evidence>
<dbReference type="PRINTS" id="PR00452">
    <property type="entry name" value="SH3DOMAIN"/>
</dbReference>
<dbReference type="GO" id="GO:0005886">
    <property type="term" value="C:plasma membrane"/>
    <property type="evidence" value="ECO:0007669"/>
    <property type="project" value="UniProtKB-SubCell"/>
</dbReference>
<evidence type="ECO:0000256" key="8">
    <source>
        <dbReference type="ARBA" id="ARBA00023054"/>
    </source>
</evidence>
<feature type="domain" description="SH3" evidence="16">
    <location>
        <begin position="386"/>
        <end position="445"/>
    </location>
</feature>
<comment type="subunit">
    <text evidence="11">Homodimer. May form heterooligomers with other PACSINs. Interacts (via SH3 domain) with DNM1, SYNJ1 and WASL. Interacts with TRPV4.</text>
</comment>
<keyword evidence="6" id="KW-0963">Cytoplasm</keyword>
<keyword evidence="5" id="KW-1003">Cell membrane</keyword>
<evidence type="ECO:0000256" key="15">
    <source>
        <dbReference type="SAM" id="MobiDB-lite"/>
    </source>
</evidence>
<dbReference type="SMART" id="SM00326">
    <property type="entry name" value="SH3"/>
    <property type="match status" value="1"/>
</dbReference>
<evidence type="ECO:0000256" key="11">
    <source>
        <dbReference type="ARBA" id="ARBA00064966"/>
    </source>
</evidence>
<keyword evidence="4 12" id="KW-0728">SH3 domain</keyword>
<dbReference type="AlphaFoldDB" id="A0A6F9DNS1"/>
<dbReference type="InterPro" id="IPR036028">
    <property type="entry name" value="SH3-like_dom_sf"/>
</dbReference>
<organism evidence="18">
    <name type="scientific">Phallusia mammillata</name>
    <dbReference type="NCBI Taxonomy" id="59560"/>
    <lineage>
        <taxon>Eukaryota</taxon>
        <taxon>Metazoa</taxon>
        <taxon>Chordata</taxon>
        <taxon>Tunicata</taxon>
        <taxon>Ascidiacea</taxon>
        <taxon>Phlebobranchia</taxon>
        <taxon>Ascidiidae</taxon>
        <taxon>Phallusia</taxon>
    </lineage>
</organism>
<name>A0A6F9DNS1_9ASCI</name>
<dbReference type="SMART" id="SM00055">
    <property type="entry name" value="FCH"/>
    <property type="match status" value="1"/>
</dbReference>
<feature type="coiled-coil region" evidence="14">
    <location>
        <begin position="188"/>
        <end position="215"/>
    </location>
</feature>
<dbReference type="InterPro" id="IPR027267">
    <property type="entry name" value="AH/BAR_dom_sf"/>
</dbReference>
<dbReference type="FunFam" id="1.20.1270.60:FF:000009">
    <property type="entry name" value="Protein kinase C and casein kinase substrate in neurons 2"/>
    <property type="match status" value="1"/>
</dbReference>
<dbReference type="GO" id="GO:0005768">
    <property type="term" value="C:endosome"/>
    <property type="evidence" value="ECO:0007669"/>
    <property type="project" value="TreeGrafter"/>
</dbReference>
<evidence type="ECO:0000256" key="2">
    <source>
        <dbReference type="ARBA" id="ARBA00004236"/>
    </source>
</evidence>
<dbReference type="Pfam" id="PF00611">
    <property type="entry name" value="FCH"/>
    <property type="match status" value="1"/>
</dbReference>
<evidence type="ECO:0000256" key="9">
    <source>
        <dbReference type="ARBA" id="ARBA00023136"/>
    </source>
</evidence>
<evidence type="ECO:0000256" key="14">
    <source>
        <dbReference type="SAM" id="Coils"/>
    </source>
</evidence>
<dbReference type="SUPFAM" id="SSF103657">
    <property type="entry name" value="BAR/IMD domain-like"/>
    <property type="match status" value="1"/>
</dbReference>
<dbReference type="InterPro" id="IPR001060">
    <property type="entry name" value="FCH_dom"/>
</dbReference>
<dbReference type="GO" id="GO:0097320">
    <property type="term" value="P:plasma membrane tubulation"/>
    <property type="evidence" value="ECO:0007669"/>
    <property type="project" value="TreeGrafter"/>
</dbReference>
<keyword evidence="8 13" id="KW-0175">Coiled coil</keyword>
<keyword evidence="7" id="KW-0597">Phosphoprotein</keyword>
<evidence type="ECO:0000256" key="6">
    <source>
        <dbReference type="ARBA" id="ARBA00022490"/>
    </source>
</evidence>
<dbReference type="GO" id="GO:0030100">
    <property type="term" value="P:regulation of endocytosis"/>
    <property type="evidence" value="ECO:0007669"/>
    <property type="project" value="TreeGrafter"/>
</dbReference>
<dbReference type="PROSITE" id="PS51741">
    <property type="entry name" value="F_BAR"/>
    <property type="match status" value="1"/>
</dbReference>
<dbReference type="InterPro" id="IPR001452">
    <property type="entry name" value="SH3_domain"/>
</dbReference>
<comment type="function">
    <text evidence="10">Plays a role in endocytosis and regulates internalization of plasma membrane proteins. Overexpression impairs internalization of SLC2A1/GLUT1 and TRPV4 and increases the levels of SLC2A1/GLUT1 and TRPV4 at the cell membrane. Inhibits the TRPV4 calcium channel activity.</text>
</comment>
<evidence type="ECO:0000256" key="13">
    <source>
        <dbReference type="PROSITE-ProRule" id="PRU01077"/>
    </source>
</evidence>
<dbReference type="GO" id="GO:0005543">
    <property type="term" value="F:phospholipid binding"/>
    <property type="evidence" value="ECO:0007669"/>
    <property type="project" value="TreeGrafter"/>
</dbReference>
<evidence type="ECO:0000256" key="10">
    <source>
        <dbReference type="ARBA" id="ARBA00055545"/>
    </source>
</evidence>
<comment type="subcellular location">
    <subcellularLocation>
        <location evidence="2">Cell membrane</location>
    </subcellularLocation>
    <subcellularLocation>
        <location evidence="3">Cytoplasm</location>
    </subcellularLocation>
    <subcellularLocation>
        <location evidence="1">Endomembrane system</location>
        <topology evidence="1">Peripheral membrane protein</topology>
    </subcellularLocation>
</comment>
<evidence type="ECO:0000256" key="7">
    <source>
        <dbReference type="ARBA" id="ARBA00022553"/>
    </source>
</evidence>
<keyword evidence="9" id="KW-0472">Membrane</keyword>
<dbReference type="PROSITE" id="PS50002">
    <property type="entry name" value="SH3"/>
    <property type="match status" value="1"/>
</dbReference>
<dbReference type="Gene3D" id="1.20.1270.60">
    <property type="entry name" value="Arfaptin homology (AH) domain/BAR domain"/>
    <property type="match status" value="1"/>
</dbReference>
<dbReference type="GO" id="GO:0007010">
    <property type="term" value="P:cytoskeleton organization"/>
    <property type="evidence" value="ECO:0007669"/>
    <property type="project" value="TreeGrafter"/>
</dbReference>
<protein>
    <submittedName>
        <fullName evidence="18">Protein kinase C and casein kinase substrate in neurons protein 2</fullName>
    </submittedName>
</protein>
<proteinExistence type="evidence at transcript level"/>
<keyword evidence="18" id="KW-0808">Transferase</keyword>
<evidence type="ECO:0000256" key="3">
    <source>
        <dbReference type="ARBA" id="ARBA00004496"/>
    </source>
</evidence>
<dbReference type="GO" id="GO:0016301">
    <property type="term" value="F:kinase activity"/>
    <property type="evidence" value="ECO:0007669"/>
    <property type="project" value="UniProtKB-KW"/>
</dbReference>
<feature type="region of interest" description="Disordered" evidence="15">
    <location>
        <begin position="338"/>
        <end position="382"/>
    </location>
</feature>
<dbReference type="InterPro" id="IPR031160">
    <property type="entry name" value="F_BAR_dom"/>
</dbReference>
<evidence type="ECO:0000256" key="1">
    <source>
        <dbReference type="ARBA" id="ARBA00004184"/>
    </source>
</evidence>
<dbReference type="Pfam" id="PF14604">
    <property type="entry name" value="SH3_9"/>
    <property type="match status" value="1"/>
</dbReference>
<dbReference type="EMBL" id="LR788764">
    <property type="protein sequence ID" value="CAB3264626.1"/>
    <property type="molecule type" value="mRNA"/>
</dbReference>
<evidence type="ECO:0000259" key="17">
    <source>
        <dbReference type="PROSITE" id="PS51741"/>
    </source>
</evidence>
<evidence type="ECO:0000313" key="18">
    <source>
        <dbReference type="EMBL" id="CAB3264626.1"/>
    </source>
</evidence>
<keyword evidence="18" id="KW-0418">Kinase</keyword>
<sequence length="445" mass="51717">MSMTINPDDAPYENTSGSFWEVGQYKRTVLRIDNGVKLCDDLMAFMKERAMIEEQYSKSLKAWRNKYTKVIEKNSSYHTLESTWSKMLLEADRVAQLHQTIKDSLMRDPHEKVKQYKKENYHSLTLGGFKETKICNDEFTRAQKHWAKYLKKVNDAKKTYFNVCKEERSAQMQENAAKSDATLPPEKVKKLQELVEKKSSDRAKYREKYEQAVRDLKDDTPRYMEDMEKAFDKCQDFEQKRLDFFKEMFYSMHQHIDLPSNPEMQAIYRDLQGTIDQANSTEDLKWWKLNHGPDMAMNWPQFEEYDPERIHVQKSMSRKQGNKASKHVAGVDGIAGAQFTSTYPNNTNNVDTRVSDNRPNSWSDDENNPFQDSGSEGNPFGSVENNAGVAVKALYNYDGQEEDELSFKEGDMLYKLEDEDDQGWCKGKLSTGKVGLYPANYVEAI</sequence>
<dbReference type="PANTHER" id="PTHR23065:SF11">
    <property type="entry name" value="SYNDAPIN, ISOFORM C"/>
    <property type="match status" value="1"/>
</dbReference>
<evidence type="ECO:0000256" key="5">
    <source>
        <dbReference type="ARBA" id="ARBA00022475"/>
    </source>
</evidence>
<feature type="domain" description="F-BAR" evidence="17">
    <location>
        <begin position="13"/>
        <end position="283"/>
    </location>
</feature>
<reference evidence="18" key="1">
    <citation type="submission" date="2020-04" db="EMBL/GenBank/DDBJ databases">
        <authorList>
            <person name="Neveu A P."/>
        </authorList>
    </citation>
    <scope>NUCLEOTIDE SEQUENCE</scope>
    <source>
        <tissue evidence="18">Whole embryo</tissue>
    </source>
</reference>
<feature type="compositionally biased region" description="Polar residues" evidence="15">
    <location>
        <begin position="338"/>
        <end position="376"/>
    </location>
</feature>
<dbReference type="PANTHER" id="PTHR23065">
    <property type="entry name" value="PROLINE-SERINE-THREONINE PHOSPHATASE INTERACTING PROTEIN 1"/>
    <property type="match status" value="1"/>
</dbReference>
<dbReference type="CDD" id="cd07655">
    <property type="entry name" value="F-BAR_PACSIN"/>
    <property type="match status" value="1"/>
</dbReference>
<evidence type="ECO:0000259" key="16">
    <source>
        <dbReference type="PROSITE" id="PS50002"/>
    </source>
</evidence>
<dbReference type="SUPFAM" id="SSF50044">
    <property type="entry name" value="SH3-domain"/>
    <property type="match status" value="1"/>
</dbReference>
<gene>
    <name evidence="18" type="primary">Pacsin2</name>
</gene>
<dbReference type="Gene3D" id="2.30.30.40">
    <property type="entry name" value="SH3 Domains"/>
    <property type="match status" value="1"/>
</dbReference>
<evidence type="ECO:0000256" key="4">
    <source>
        <dbReference type="ARBA" id="ARBA00022443"/>
    </source>
</evidence>